<comment type="caution">
    <text evidence="12">The sequence shown here is derived from an EMBL/GenBank/DDBJ whole genome shotgun (WGS) entry which is preliminary data.</text>
</comment>
<keyword evidence="10" id="KW-0732">Signal</keyword>
<evidence type="ECO:0000256" key="2">
    <source>
        <dbReference type="ARBA" id="ARBA00022617"/>
    </source>
</evidence>
<feature type="chain" id="PRO_5032337222" evidence="10">
    <location>
        <begin position="23"/>
        <end position="246"/>
    </location>
</feature>
<keyword evidence="7 9" id="KW-0472">Membrane</keyword>
<keyword evidence="13" id="KW-1185">Reference proteome</keyword>
<dbReference type="GO" id="GO:0046872">
    <property type="term" value="F:metal ion binding"/>
    <property type="evidence" value="ECO:0007669"/>
    <property type="project" value="UniProtKB-KW"/>
</dbReference>
<feature type="binding site" description="covalent" evidence="8">
    <location>
        <position position="52"/>
    </location>
    <ligand>
        <name>heme c</name>
        <dbReference type="ChEBI" id="CHEBI:61717"/>
    </ligand>
</feature>
<feature type="signal peptide" evidence="10">
    <location>
        <begin position="1"/>
        <end position="22"/>
    </location>
</feature>
<keyword evidence="2 8" id="KW-0349">Heme</keyword>
<dbReference type="AlphaFoldDB" id="A0A845UYP0"/>
<dbReference type="Pfam" id="PF02167">
    <property type="entry name" value="Cytochrom_C1"/>
    <property type="match status" value="1"/>
</dbReference>
<protein>
    <submittedName>
        <fullName evidence="12">Cytochrome c1</fullName>
    </submittedName>
</protein>
<evidence type="ECO:0000256" key="8">
    <source>
        <dbReference type="PIRSR" id="PIRSR602326-1"/>
    </source>
</evidence>
<dbReference type="RefSeq" id="WP_164210772.1">
    <property type="nucleotide sequence ID" value="NZ_JAAGSC010000039.1"/>
</dbReference>
<evidence type="ECO:0000256" key="3">
    <source>
        <dbReference type="ARBA" id="ARBA00022692"/>
    </source>
</evidence>
<gene>
    <name evidence="12" type="ORF">G3I74_06555</name>
</gene>
<feature type="transmembrane region" description="Helical" evidence="9">
    <location>
        <begin position="218"/>
        <end position="237"/>
    </location>
</feature>
<dbReference type="InterPro" id="IPR002326">
    <property type="entry name" value="Cyt_c1"/>
</dbReference>
<sequence>MSGLIRTLAAAALLVATGPSLAAGGGDLDSAGTNVFDRASLQRGAALFVNYCMGCHSLQYQRYQRLAEDLDLSEAMVDEFLVKGNSELTDYMKSSMPYEESADWFGKAPPDLSLTARSRGPDWIYTFLRSYYLTDTGWNNTVLENPAMPHVLWDLQGTQRALTETVTDEDGNSRTRITSLELDSGGRLSPAEYDRTVRDITAFMEYVAEPAILKRERIGVWVLLFLAVFTFLAYLLYVEYWKDVKK</sequence>
<comment type="subcellular location">
    <subcellularLocation>
        <location evidence="1">Membrane</location>
    </subcellularLocation>
</comment>
<evidence type="ECO:0000313" key="13">
    <source>
        <dbReference type="Proteomes" id="UP000484885"/>
    </source>
</evidence>
<name>A0A845UYP0_9GAMM</name>
<evidence type="ECO:0000256" key="7">
    <source>
        <dbReference type="ARBA" id="ARBA00023136"/>
    </source>
</evidence>
<proteinExistence type="predicted"/>
<keyword evidence="6 8" id="KW-0408">Iron</keyword>
<evidence type="ECO:0000313" key="12">
    <source>
        <dbReference type="EMBL" id="NDY95382.1"/>
    </source>
</evidence>
<keyword evidence="5 9" id="KW-1133">Transmembrane helix</keyword>
<accession>A0A845UYP0</accession>
<evidence type="ECO:0000256" key="6">
    <source>
        <dbReference type="ARBA" id="ARBA00023004"/>
    </source>
</evidence>
<dbReference type="Proteomes" id="UP000484885">
    <property type="component" value="Unassembled WGS sequence"/>
</dbReference>
<evidence type="ECO:0000256" key="10">
    <source>
        <dbReference type="SAM" id="SignalP"/>
    </source>
</evidence>
<dbReference type="Gene3D" id="1.10.760.10">
    <property type="entry name" value="Cytochrome c-like domain"/>
    <property type="match status" value="1"/>
</dbReference>
<dbReference type="GO" id="GO:0020037">
    <property type="term" value="F:heme binding"/>
    <property type="evidence" value="ECO:0007669"/>
    <property type="project" value="InterPro"/>
</dbReference>
<feature type="domain" description="Cytochrome c" evidence="11">
    <location>
        <begin position="39"/>
        <end position="204"/>
    </location>
</feature>
<dbReference type="PROSITE" id="PS51007">
    <property type="entry name" value="CYTC"/>
    <property type="match status" value="1"/>
</dbReference>
<organism evidence="12 13">
    <name type="scientific">Wenzhouxiangella limi</name>
    <dbReference type="NCBI Taxonomy" id="2707351"/>
    <lineage>
        <taxon>Bacteria</taxon>
        <taxon>Pseudomonadati</taxon>
        <taxon>Pseudomonadota</taxon>
        <taxon>Gammaproteobacteria</taxon>
        <taxon>Chromatiales</taxon>
        <taxon>Wenzhouxiangellaceae</taxon>
        <taxon>Wenzhouxiangella</taxon>
    </lineage>
</organism>
<keyword evidence="4 8" id="KW-0479">Metal-binding</keyword>
<evidence type="ECO:0000256" key="4">
    <source>
        <dbReference type="ARBA" id="ARBA00022723"/>
    </source>
</evidence>
<reference evidence="12 13" key="1">
    <citation type="submission" date="2020-02" db="EMBL/GenBank/DDBJ databases">
        <authorList>
            <person name="Zhang X.-Y."/>
        </authorList>
    </citation>
    <scope>NUCLEOTIDE SEQUENCE [LARGE SCALE GENOMIC DNA]</scope>
    <source>
        <strain evidence="12 13">C33</strain>
    </source>
</reference>
<dbReference type="PRINTS" id="PR00603">
    <property type="entry name" value="CYTOCHROMEC1"/>
</dbReference>
<feature type="binding site" description="covalent" evidence="8">
    <location>
        <position position="56"/>
    </location>
    <ligand>
        <name>heme c</name>
        <dbReference type="ChEBI" id="CHEBI:61717"/>
    </ligand>
</feature>
<dbReference type="PANTHER" id="PTHR10266">
    <property type="entry name" value="CYTOCHROME C1"/>
    <property type="match status" value="1"/>
</dbReference>
<dbReference type="PANTHER" id="PTHR10266:SF3">
    <property type="entry name" value="CYTOCHROME C1, HEME PROTEIN, MITOCHONDRIAL"/>
    <property type="match status" value="1"/>
</dbReference>
<keyword evidence="3 9" id="KW-0812">Transmembrane</keyword>
<dbReference type="EMBL" id="JAAGSC010000039">
    <property type="protein sequence ID" value="NDY95382.1"/>
    <property type="molecule type" value="Genomic_DNA"/>
</dbReference>
<evidence type="ECO:0000256" key="5">
    <source>
        <dbReference type="ARBA" id="ARBA00022989"/>
    </source>
</evidence>
<evidence type="ECO:0000259" key="11">
    <source>
        <dbReference type="PROSITE" id="PS51007"/>
    </source>
</evidence>
<dbReference type="GO" id="GO:0009055">
    <property type="term" value="F:electron transfer activity"/>
    <property type="evidence" value="ECO:0007669"/>
    <property type="project" value="InterPro"/>
</dbReference>
<dbReference type="InterPro" id="IPR036909">
    <property type="entry name" value="Cyt_c-like_dom_sf"/>
</dbReference>
<dbReference type="InterPro" id="IPR009056">
    <property type="entry name" value="Cyt_c-like_dom"/>
</dbReference>
<dbReference type="SUPFAM" id="SSF46626">
    <property type="entry name" value="Cytochrome c"/>
    <property type="match status" value="1"/>
</dbReference>
<evidence type="ECO:0000256" key="9">
    <source>
        <dbReference type="SAM" id="Phobius"/>
    </source>
</evidence>
<evidence type="ECO:0000256" key="1">
    <source>
        <dbReference type="ARBA" id="ARBA00004370"/>
    </source>
</evidence>
<comment type="cofactor">
    <cofactor evidence="8">
        <name>heme c</name>
        <dbReference type="ChEBI" id="CHEBI:61717"/>
    </cofactor>
    <text evidence="8">Binds 1 heme c group covalently per subunit.</text>
</comment>
<dbReference type="GO" id="GO:0016020">
    <property type="term" value="C:membrane"/>
    <property type="evidence" value="ECO:0007669"/>
    <property type="project" value="UniProtKB-SubCell"/>
</dbReference>
<feature type="binding site" description="covalent" evidence="8">
    <location>
        <position position="55"/>
    </location>
    <ligand>
        <name>heme c</name>
        <dbReference type="ChEBI" id="CHEBI:61717"/>
    </ligand>
</feature>